<feature type="domain" description="Glycosyl transferase family 1" evidence="1">
    <location>
        <begin position="186"/>
        <end position="350"/>
    </location>
</feature>
<sequence length="378" mass="42722">MKRRVMHLIATNFYGGPEKQIVEHLVRLNKSETYKGVLCSFLEGGQPNQILNVARQRGIETFAVPMNGPLDVRALIQVYRLLKKQGIDLLVSHHYKAVIFGVIAGRLLGIPVLNYSRGFTAENKRVAFYEKLERLFVRGTKGIISVSEGQREKLQRFGIRKKNMWVVHNGVEVNNEIEKPLRSKIEVFGQFDIPENALLAISVGRLSPEKGHRFLIEAMKLLEEELDNIYFLFCGEGVCTPNLQHQASEYSVHFHCRFAGFQTDMSSIYNACDFLVLPSLTEGLPNVVLEAFAHKKPVVATSVGGVPEVVDDGLNGFLVPSEDAAALAEAIRRLIRNDEIRRKMGEAGYQKIIRHFTFESQTPKLIRIYDSILNNEIQ</sequence>
<dbReference type="GO" id="GO:0016757">
    <property type="term" value="F:glycosyltransferase activity"/>
    <property type="evidence" value="ECO:0007669"/>
    <property type="project" value="InterPro"/>
</dbReference>
<proteinExistence type="predicted"/>
<dbReference type="InterPro" id="IPR001296">
    <property type="entry name" value="Glyco_trans_1"/>
</dbReference>
<evidence type="ECO:0000259" key="2">
    <source>
        <dbReference type="Pfam" id="PF13439"/>
    </source>
</evidence>
<accession>A0A7V4U1E4</accession>
<dbReference type="SUPFAM" id="SSF53756">
    <property type="entry name" value="UDP-Glycosyltransferase/glycogen phosphorylase"/>
    <property type="match status" value="1"/>
</dbReference>
<dbReference type="Pfam" id="PF13439">
    <property type="entry name" value="Glyco_transf_4"/>
    <property type="match status" value="1"/>
</dbReference>
<organism evidence="3">
    <name type="scientific">Caldithrix abyssi</name>
    <dbReference type="NCBI Taxonomy" id="187145"/>
    <lineage>
        <taxon>Bacteria</taxon>
        <taxon>Pseudomonadati</taxon>
        <taxon>Calditrichota</taxon>
        <taxon>Calditrichia</taxon>
        <taxon>Calditrichales</taxon>
        <taxon>Calditrichaceae</taxon>
        <taxon>Caldithrix</taxon>
    </lineage>
</organism>
<dbReference type="Gene3D" id="3.40.50.2000">
    <property type="entry name" value="Glycogen Phosphorylase B"/>
    <property type="match status" value="2"/>
</dbReference>
<dbReference type="PANTHER" id="PTHR12526">
    <property type="entry name" value="GLYCOSYLTRANSFERASE"/>
    <property type="match status" value="1"/>
</dbReference>
<reference evidence="3" key="1">
    <citation type="journal article" date="2020" name="mSystems">
        <title>Genome- and Community-Level Interaction Insights into Carbon Utilization and Element Cycling Functions of Hydrothermarchaeota in Hydrothermal Sediment.</title>
        <authorList>
            <person name="Zhou Z."/>
            <person name="Liu Y."/>
            <person name="Xu W."/>
            <person name="Pan J."/>
            <person name="Luo Z.H."/>
            <person name="Li M."/>
        </authorList>
    </citation>
    <scope>NUCLEOTIDE SEQUENCE [LARGE SCALE GENOMIC DNA]</scope>
    <source>
        <strain evidence="3">HyVt-577</strain>
    </source>
</reference>
<protein>
    <submittedName>
        <fullName evidence="3">Glycosyltransferase</fullName>
    </submittedName>
</protein>
<dbReference type="InterPro" id="IPR028098">
    <property type="entry name" value="Glyco_trans_4-like_N"/>
</dbReference>
<name>A0A7V4U1E4_CALAY</name>
<comment type="caution">
    <text evidence="3">The sequence shown here is derived from an EMBL/GenBank/DDBJ whole genome shotgun (WGS) entry which is preliminary data.</text>
</comment>
<evidence type="ECO:0000259" key="1">
    <source>
        <dbReference type="Pfam" id="PF00534"/>
    </source>
</evidence>
<evidence type="ECO:0000313" key="3">
    <source>
        <dbReference type="EMBL" id="HGY56261.1"/>
    </source>
</evidence>
<gene>
    <name evidence="3" type="ORF">ENK44_11190</name>
</gene>
<dbReference type="Proteomes" id="UP000885779">
    <property type="component" value="Unassembled WGS sequence"/>
</dbReference>
<dbReference type="EMBL" id="DRQG01000105">
    <property type="protein sequence ID" value="HGY56261.1"/>
    <property type="molecule type" value="Genomic_DNA"/>
</dbReference>
<feature type="domain" description="Glycosyltransferase subfamily 4-like N-terminal" evidence="2">
    <location>
        <begin position="15"/>
        <end position="173"/>
    </location>
</feature>
<dbReference type="Pfam" id="PF00534">
    <property type="entry name" value="Glycos_transf_1"/>
    <property type="match status" value="1"/>
</dbReference>
<dbReference type="PANTHER" id="PTHR12526:SF638">
    <property type="entry name" value="SPORE COAT PROTEIN SA"/>
    <property type="match status" value="1"/>
</dbReference>
<dbReference type="AlphaFoldDB" id="A0A7V4U1E4"/>